<name>A0A0F9ANJ3_9ZZZZ</name>
<keyword evidence="1" id="KW-0472">Membrane</keyword>
<proteinExistence type="predicted"/>
<accession>A0A0F9ANJ3</accession>
<keyword evidence="1" id="KW-0812">Transmembrane</keyword>
<gene>
    <name evidence="2" type="ORF">LCGC14_2550670</name>
</gene>
<feature type="non-terminal residue" evidence="2">
    <location>
        <position position="55"/>
    </location>
</feature>
<comment type="caution">
    <text evidence="2">The sequence shown here is derived from an EMBL/GenBank/DDBJ whole genome shotgun (WGS) entry which is preliminary data.</text>
</comment>
<evidence type="ECO:0000256" key="1">
    <source>
        <dbReference type="SAM" id="Phobius"/>
    </source>
</evidence>
<feature type="transmembrane region" description="Helical" evidence="1">
    <location>
        <begin position="12"/>
        <end position="31"/>
    </location>
</feature>
<protein>
    <submittedName>
        <fullName evidence="2">Uncharacterized protein</fullName>
    </submittedName>
</protein>
<organism evidence="2">
    <name type="scientific">marine sediment metagenome</name>
    <dbReference type="NCBI Taxonomy" id="412755"/>
    <lineage>
        <taxon>unclassified sequences</taxon>
        <taxon>metagenomes</taxon>
        <taxon>ecological metagenomes</taxon>
    </lineage>
</organism>
<dbReference type="EMBL" id="LAZR01041848">
    <property type="protein sequence ID" value="KKL10955.1"/>
    <property type="molecule type" value="Genomic_DNA"/>
</dbReference>
<keyword evidence="1" id="KW-1133">Transmembrane helix</keyword>
<evidence type="ECO:0000313" key="2">
    <source>
        <dbReference type="EMBL" id="KKL10955.1"/>
    </source>
</evidence>
<sequence>MSHIKMLKGPDVGVFCAIYLFVVLTTLIFFLGTSITPMFSIIRLATNFPIFSEFR</sequence>
<reference evidence="2" key="1">
    <citation type="journal article" date="2015" name="Nature">
        <title>Complex archaea that bridge the gap between prokaryotes and eukaryotes.</title>
        <authorList>
            <person name="Spang A."/>
            <person name="Saw J.H."/>
            <person name="Jorgensen S.L."/>
            <person name="Zaremba-Niedzwiedzka K."/>
            <person name="Martijn J."/>
            <person name="Lind A.E."/>
            <person name="van Eijk R."/>
            <person name="Schleper C."/>
            <person name="Guy L."/>
            <person name="Ettema T.J."/>
        </authorList>
    </citation>
    <scope>NUCLEOTIDE SEQUENCE</scope>
</reference>
<dbReference type="AlphaFoldDB" id="A0A0F9ANJ3"/>